<dbReference type="AlphaFoldDB" id="A0A7S7NXV6"/>
<sequence>MRLKLISCEVLFREMCAELARSPHQVDVEFMPKGLHDLGGKAMAQDLQKRIDTVPAGQYDAILLGYGLCGNGLHGLEARDTMLVLPRAHDCIALLMGSREQYQRYFDEHPGTYYRSTGWLERGKGLQQLTHNTVGMDVSETDLIAKYGDDNGRYLYEQLTRYRSTYQRLTFIETGLEADARFEEEARWEAAERGWTFEKLAGNLILVRRLIQGDWKGSDFLLTQPGQRIAASYDPTIVRAEDIRQSASA</sequence>
<proteinExistence type="predicted"/>
<dbReference type="EMBL" id="CP063849">
    <property type="protein sequence ID" value="QOY91787.1"/>
    <property type="molecule type" value="Genomic_DNA"/>
</dbReference>
<name>A0A7S7NXV6_PALFE</name>
<evidence type="ECO:0000313" key="2">
    <source>
        <dbReference type="EMBL" id="QOY91787.1"/>
    </source>
</evidence>
<feature type="domain" description="DUF1638" evidence="1">
    <location>
        <begin position="30"/>
        <end position="210"/>
    </location>
</feature>
<organism evidence="2 3">
    <name type="scientific">Paludibaculum fermentans</name>
    <dbReference type="NCBI Taxonomy" id="1473598"/>
    <lineage>
        <taxon>Bacteria</taxon>
        <taxon>Pseudomonadati</taxon>
        <taxon>Acidobacteriota</taxon>
        <taxon>Terriglobia</taxon>
        <taxon>Bryobacterales</taxon>
        <taxon>Bryobacteraceae</taxon>
        <taxon>Paludibaculum</taxon>
    </lineage>
</organism>
<dbReference type="Pfam" id="PF07796">
    <property type="entry name" value="DUF1638"/>
    <property type="match status" value="1"/>
</dbReference>
<evidence type="ECO:0000259" key="1">
    <source>
        <dbReference type="Pfam" id="PF07796"/>
    </source>
</evidence>
<protein>
    <submittedName>
        <fullName evidence="2">DUF1638 domain-containing protein</fullName>
    </submittedName>
</protein>
<evidence type="ECO:0000313" key="3">
    <source>
        <dbReference type="Proteomes" id="UP000593892"/>
    </source>
</evidence>
<accession>A0A7S7NXV6</accession>
<gene>
    <name evidence="2" type="ORF">IRI77_18145</name>
</gene>
<reference evidence="2 3" key="1">
    <citation type="submission" date="2020-10" db="EMBL/GenBank/DDBJ databases">
        <title>Complete genome sequence of Paludibaculum fermentans P105T, a facultatively anaerobic acidobacterium capable of dissimilatory Fe(III) reduction.</title>
        <authorList>
            <person name="Dedysh S.N."/>
            <person name="Beletsky A.V."/>
            <person name="Kulichevskaya I.S."/>
            <person name="Mardanov A.V."/>
            <person name="Ravin N.V."/>
        </authorList>
    </citation>
    <scope>NUCLEOTIDE SEQUENCE [LARGE SCALE GENOMIC DNA]</scope>
    <source>
        <strain evidence="2 3">P105</strain>
    </source>
</reference>
<dbReference type="RefSeq" id="WP_194453441.1">
    <property type="nucleotide sequence ID" value="NZ_CP063849.1"/>
</dbReference>
<dbReference type="KEGG" id="pfer:IRI77_18145"/>
<dbReference type="InterPro" id="IPR012437">
    <property type="entry name" value="DUF1638"/>
</dbReference>
<dbReference type="Proteomes" id="UP000593892">
    <property type="component" value="Chromosome"/>
</dbReference>
<keyword evidence="3" id="KW-1185">Reference proteome</keyword>